<feature type="site" description="Contributes to redox potential value" evidence="9">
    <location>
        <position position="32"/>
    </location>
</feature>
<evidence type="ECO:0000256" key="10">
    <source>
        <dbReference type="PIRSR" id="PIRSR000077-4"/>
    </source>
</evidence>
<keyword evidence="2" id="KW-0813">Transport</keyword>
<dbReference type="NCBIfam" id="TIGR01068">
    <property type="entry name" value="thioredoxin"/>
    <property type="match status" value="1"/>
</dbReference>
<comment type="caution">
    <text evidence="12">The sequence shown here is derived from an EMBL/GenBank/DDBJ whole genome shotgun (WGS) entry which is preliminary data.</text>
</comment>
<dbReference type="FunFam" id="3.40.30.10:FF:000001">
    <property type="entry name" value="Thioredoxin"/>
    <property type="match status" value="1"/>
</dbReference>
<feature type="active site" description="Nucleophile" evidence="9">
    <location>
        <position position="34"/>
    </location>
</feature>
<evidence type="ECO:0000256" key="6">
    <source>
        <dbReference type="ARBA" id="ARBA00025303"/>
    </source>
</evidence>
<feature type="active site" description="Nucleophile" evidence="9">
    <location>
        <position position="31"/>
    </location>
</feature>
<dbReference type="PROSITE" id="PS51352">
    <property type="entry name" value="THIOREDOXIN_2"/>
    <property type="match status" value="1"/>
</dbReference>
<dbReference type="InterPro" id="IPR005746">
    <property type="entry name" value="Thioredoxin"/>
</dbReference>
<accession>A0A8J3HY63</accession>
<gene>
    <name evidence="12" type="primary">trxA</name>
    <name evidence="12" type="ORF">sL5_07090</name>
</gene>
<protein>
    <recommendedName>
        <fullName evidence="7 8">Thioredoxin</fullName>
    </recommendedName>
</protein>
<feature type="site" description="Deprotonates C-terminal active site Cys" evidence="9">
    <location>
        <position position="25"/>
    </location>
</feature>
<name>A0A8J3HY63_9RICK</name>
<dbReference type="SUPFAM" id="SSF52833">
    <property type="entry name" value="Thioredoxin-like"/>
    <property type="match status" value="1"/>
</dbReference>
<dbReference type="PROSITE" id="PS00194">
    <property type="entry name" value="THIOREDOXIN_1"/>
    <property type="match status" value="1"/>
</dbReference>
<comment type="similarity">
    <text evidence="1 8">Belongs to the thioredoxin family.</text>
</comment>
<keyword evidence="4 10" id="KW-1015">Disulfide bond</keyword>
<proteinExistence type="inferred from homology"/>
<dbReference type="InterPro" id="IPR013766">
    <property type="entry name" value="Thioredoxin_domain"/>
</dbReference>
<evidence type="ECO:0000256" key="5">
    <source>
        <dbReference type="ARBA" id="ARBA00023284"/>
    </source>
</evidence>
<organism evidence="12 13">
    <name type="scientific">Candidatus Mesenet longicola</name>
    <dbReference type="NCBI Taxonomy" id="1892558"/>
    <lineage>
        <taxon>Bacteria</taxon>
        <taxon>Pseudomonadati</taxon>
        <taxon>Pseudomonadota</taxon>
        <taxon>Alphaproteobacteria</taxon>
        <taxon>Rickettsiales</taxon>
        <taxon>Anaplasmataceae</taxon>
        <taxon>Candidatus Mesenet</taxon>
    </lineage>
</organism>
<feature type="domain" description="Thioredoxin" evidence="11">
    <location>
        <begin position="1"/>
        <end position="107"/>
    </location>
</feature>
<keyword evidence="3" id="KW-0249">Electron transport</keyword>
<evidence type="ECO:0000313" key="12">
    <source>
        <dbReference type="EMBL" id="GHM59716.1"/>
    </source>
</evidence>
<dbReference type="GO" id="GO:0005737">
    <property type="term" value="C:cytoplasm"/>
    <property type="evidence" value="ECO:0007669"/>
    <property type="project" value="TreeGrafter"/>
</dbReference>
<evidence type="ECO:0000256" key="3">
    <source>
        <dbReference type="ARBA" id="ARBA00022982"/>
    </source>
</evidence>
<evidence type="ECO:0000256" key="9">
    <source>
        <dbReference type="PIRSR" id="PIRSR000077-1"/>
    </source>
</evidence>
<dbReference type="InterPro" id="IPR017937">
    <property type="entry name" value="Thioredoxin_CS"/>
</dbReference>
<evidence type="ECO:0000256" key="1">
    <source>
        <dbReference type="ARBA" id="ARBA00008987"/>
    </source>
</evidence>
<evidence type="ECO:0000256" key="2">
    <source>
        <dbReference type="ARBA" id="ARBA00022448"/>
    </source>
</evidence>
<keyword evidence="13" id="KW-1185">Reference proteome</keyword>
<evidence type="ECO:0000259" key="11">
    <source>
        <dbReference type="PROSITE" id="PS51352"/>
    </source>
</evidence>
<evidence type="ECO:0000313" key="13">
    <source>
        <dbReference type="Proteomes" id="UP000637906"/>
    </source>
</evidence>
<feature type="disulfide bond" description="Redox-active" evidence="10">
    <location>
        <begin position="31"/>
        <end position="34"/>
    </location>
</feature>
<dbReference type="PIRSF" id="PIRSF000077">
    <property type="entry name" value="Thioredoxin"/>
    <property type="match status" value="1"/>
</dbReference>
<sequence>MGIVEIKDDNNFSEVIKNNDFVLVDFWAEWCGPCKALMPHIEKLAESHKEKITICKLNIDKIQEAALSYNVRSIPTLIIFKNGKEVARKIGGCDFEALVEWIDGEIED</sequence>
<comment type="function">
    <text evidence="6">Component of the thioredoxin-thioredoxin reductase system. Participates in various redox reactions through the reversible oxidation of its active center dithiol to a disulfide and catalyzes dithiol-disulfide exchange reactions.</text>
</comment>
<dbReference type="Proteomes" id="UP000637906">
    <property type="component" value="Unassembled WGS sequence"/>
</dbReference>
<dbReference type="GO" id="GO:0015035">
    <property type="term" value="F:protein-disulfide reductase activity"/>
    <property type="evidence" value="ECO:0007669"/>
    <property type="project" value="UniProtKB-UniRule"/>
</dbReference>
<keyword evidence="5 10" id="KW-0676">Redox-active center</keyword>
<dbReference type="CDD" id="cd02947">
    <property type="entry name" value="TRX_family"/>
    <property type="match status" value="1"/>
</dbReference>
<feature type="site" description="Contributes to redox potential value" evidence="9">
    <location>
        <position position="33"/>
    </location>
</feature>
<dbReference type="Pfam" id="PF00085">
    <property type="entry name" value="Thioredoxin"/>
    <property type="match status" value="1"/>
</dbReference>
<dbReference type="EMBL" id="BNGU01000029">
    <property type="protein sequence ID" value="GHM59716.1"/>
    <property type="molecule type" value="Genomic_DNA"/>
</dbReference>
<dbReference type="InterPro" id="IPR036249">
    <property type="entry name" value="Thioredoxin-like_sf"/>
</dbReference>
<dbReference type="PANTHER" id="PTHR45663:SF11">
    <property type="entry name" value="GEO12009P1"/>
    <property type="match status" value="1"/>
</dbReference>
<evidence type="ECO:0000256" key="8">
    <source>
        <dbReference type="PIRNR" id="PIRNR000077"/>
    </source>
</evidence>
<evidence type="ECO:0000256" key="4">
    <source>
        <dbReference type="ARBA" id="ARBA00023157"/>
    </source>
</evidence>
<evidence type="ECO:0000256" key="7">
    <source>
        <dbReference type="NCBIfam" id="TIGR01068"/>
    </source>
</evidence>
<dbReference type="AlphaFoldDB" id="A0A8J3HY63"/>
<reference evidence="12 13" key="1">
    <citation type="journal article" date="2021" name="Microb. Ecol.">
        <title>Candidatus Mesenet longicola: Novel Endosymbionts of Brontispa longissima that Induce Cytoplasmic Incompatibility.</title>
        <authorList>
            <person name="Takano S."/>
            <person name="Gotoh Y."/>
            <person name="Hayashi T."/>
        </authorList>
    </citation>
    <scope>NUCLEOTIDE SEQUENCE [LARGE SCALE GENOMIC DNA]</scope>
    <source>
        <strain evidence="12">L5</strain>
    </source>
</reference>
<dbReference type="PRINTS" id="PR00421">
    <property type="entry name" value="THIOREDOXIN"/>
</dbReference>
<dbReference type="PANTHER" id="PTHR45663">
    <property type="entry name" value="GEO12009P1"/>
    <property type="match status" value="1"/>
</dbReference>
<dbReference type="Gene3D" id="3.40.30.10">
    <property type="entry name" value="Glutaredoxin"/>
    <property type="match status" value="1"/>
</dbReference>